<dbReference type="RefSeq" id="WP_200386450.1">
    <property type="nucleotide sequence ID" value="NZ_NRSD01000002.1"/>
</dbReference>
<accession>A0A9X1B870</accession>
<dbReference type="EMBL" id="NRSD01000002">
    <property type="protein sequence ID" value="MBK1643641.1"/>
    <property type="molecule type" value="Genomic_DNA"/>
</dbReference>
<protein>
    <submittedName>
        <fullName evidence="2">ABC transporter permease</fullName>
    </submittedName>
</protein>
<proteinExistence type="predicted"/>
<keyword evidence="1" id="KW-1133">Transmembrane helix</keyword>
<organism evidence="2 3">
    <name type="scientific">Thiocapsa imhoffii</name>
    <dbReference type="NCBI Taxonomy" id="382777"/>
    <lineage>
        <taxon>Bacteria</taxon>
        <taxon>Pseudomonadati</taxon>
        <taxon>Pseudomonadota</taxon>
        <taxon>Gammaproteobacteria</taxon>
        <taxon>Chromatiales</taxon>
        <taxon>Chromatiaceae</taxon>
        <taxon>Thiocapsa</taxon>
    </lineage>
</organism>
<gene>
    <name evidence="2" type="ORF">CKO25_02995</name>
</gene>
<keyword evidence="3" id="KW-1185">Reference proteome</keyword>
<dbReference type="Proteomes" id="UP001138802">
    <property type="component" value="Unassembled WGS sequence"/>
</dbReference>
<dbReference type="GO" id="GO:0140359">
    <property type="term" value="F:ABC-type transporter activity"/>
    <property type="evidence" value="ECO:0007669"/>
    <property type="project" value="InterPro"/>
</dbReference>
<name>A0A9X1B870_9GAMM</name>
<keyword evidence="1" id="KW-0812">Transmembrane</keyword>
<keyword evidence="1" id="KW-0472">Membrane</keyword>
<feature type="transmembrane region" description="Helical" evidence="1">
    <location>
        <begin position="12"/>
        <end position="37"/>
    </location>
</feature>
<feature type="transmembrane region" description="Helical" evidence="1">
    <location>
        <begin position="90"/>
        <end position="120"/>
    </location>
</feature>
<feature type="transmembrane region" description="Helical" evidence="1">
    <location>
        <begin position="211"/>
        <end position="238"/>
    </location>
</feature>
<sequence>MIGVIARRDIHGALVTPLPWILFTGGQVVLSWIFLNVVDQFTGLGVEERSASLSLELTLNLFGFAAIVQMLAAPLLAMRMLSGEFRDGSFALTAAAPIGVGSILMGKFLALAVLLTPLALLPLFNLALLLGGAELDLGQIAAATFGLWLVALLFGAIGLYASSLTTQPGAAVLLAFALLLTLSVIGRVDALHDPTQTGLSLFGWLSWNEHLLWFLFGAVRASDLVYLMGLTGLFLALAHRRLANRFLQ</sequence>
<evidence type="ECO:0000313" key="2">
    <source>
        <dbReference type="EMBL" id="MBK1643641.1"/>
    </source>
</evidence>
<evidence type="ECO:0000256" key="1">
    <source>
        <dbReference type="SAM" id="Phobius"/>
    </source>
</evidence>
<feature type="transmembrane region" description="Helical" evidence="1">
    <location>
        <begin position="57"/>
        <end position="78"/>
    </location>
</feature>
<evidence type="ECO:0000313" key="3">
    <source>
        <dbReference type="Proteomes" id="UP001138802"/>
    </source>
</evidence>
<dbReference type="GO" id="GO:0005886">
    <property type="term" value="C:plasma membrane"/>
    <property type="evidence" value="ECO:0007669"/>
    <property type="project" value="UniProtKB-SubCell"/>
</dbReference>
<comment type="caution">
    <text evidence="2">The sequence shown here is derived from an EMBL/GenBank/DDBJ whole genome shotgun (WGS) entry which is preliminary data.</text>
</comment>
<dbReference type="AlphaFoldDB" id="A0A9X1B870"/>
<feature type="transmembrane region" description="Helical" evidence="1">
    <location>
        <begin position="172"/>
        <end position="191"/>
    </location>
</feature>
<reference evidence="2 3" key="1">
    <citation type="journal article" date="2020" name="Microorganisms">
        <title>Osmotic Adaptation and Compatible Solute Biosynthesis of Phototrophic Bacteria as Revealed from Genome Analyses.</title>
        <authorList>
            <person name="Imhoff J.F."/>
            <person name="Rahn T."/>
            <person name="Kunzel S."/>
            <person name="Keller A."/>
            <person name="Neulinger S.C."/>
        </authorList>
    </citation>
    <scope>NUCLEOTIDE SEQUENCE [LARGE SCALE GENOMIC DNA]</scope>
    <source>
        <strain evidence="2 3">DSM 21303</strain>
    </source>
</reference>
<feature type="transmembrane region" description="Helical" evidence="1">
    <location>
        <begin position="140"/>
        <end position="160"/>
    </location>
</feature>